<dbReference type="InterPro" id="IPR036388">
    <property type="entry name" value="WH-like_DNA-bd_sf"/>
</dbReference>
<comment type="similarity">
    <text evidence="1">Belongs to the LysR transcriptional regulatory family.</text>
</comment>
<dbReference type="InterPro" id="IPR000847">
    <property type="entry name" value="LysR_HTH_N"/>
</dbReference>
<dbReference type="AlphaFoldDB" id="A0A2V3VXL0"/>
<keyword evidence="3 6" id="KW-0238">DNA-binding</keyword>
<dbReference type="PROSITE" id="PS50931">
    <property type="entry name" value="HTH_LYSR"/>
    <property type="match status" value="1"/>
</dbReference>
<name>A0A2V3VXL0_9BACI</name>
<dbReference type="GO" id="GO:0003677">
    <property type="term" value="F:DNA binding"/>
    <property type="evidence" value="ECO:0007669"/>
    <property type="project" value="UniProtKB-KW"/>
</dbReference>
<dbReference type="FunFam" id="1.10.10.10:FF:000001">
    <property type="entry name" value="LysR family transcriptional regulator"/>
    <property type="match status" value="1"/>
</dbReference>
<keyword evidence="7" id="KW-1185">Reference proteome</keyword>
<keyword evidence="4" id="KW-0804">Transcription</keyword>
<comment type="caution">
    <text evidence="6">The sequence shown here is derived from an EMBL/GenBank/DDBJ whole genome shotgun (WGS) entry which is preliminary data.</text>
</comment>
<keyword evidence="2" id="KW-0805">Transcription regulation</keyword>
<accession>A0A2V3VXL0</accession>
<evidence type="ECO:0000313" key="7">
    <source>
        <dbReference type="Proteomes" id="UP000247978"/>
    </source>
</evidence>
<organism evidence="6 7">
    <name type="scientific">Pseudogracilibacillus auburnensis</name>
    <dbReference type="NCBI Taxonomy" id="1494959"/>
    <lineage>
        <taxon>Bacteria</taxon>
        <taxon>Bacillati</taxon>
        <taxon>Bacillota</taxon>
        <taxon>Bacilli</taxon>
        <taxon>Bacillales</taxon>
        <taxon>Bacillaceae</taxon>
        <taxon>Pseudogracilibacillus</taxon>
    </lineage>
</organism>
<dbReference type="Gene3D" id="1.10.10.10">
    <property type="entry name" value="Winged helix-like DNA-binding domain superfamily/Winged helix DNA-binding domain"/>
    <property type="match status" value="1"/>
</dbReference>
<evidence type="ECO:0000256" key="2">
    <source>
        <dbReference type="ARBA" id="ARBA00023015"/>
    </source>
</evidence>
<evidence type="ECO:0000313" key="6">
    <source>
        <dbReference type="EMBL" id="PXW86320.1"/>
    </source>
</evidence>
<dbReference type="PANTHER" id="PTHR30419">
    <property type="entry name" value="HTH-TYPE TRANSCRIPTIONAL REGULATOR YBHD"/>
    <property type="match status" value="1"/>
</dbReference>
<dbReference type="SUPFAM" id="SSF53850">
    <property type="entry name" value="Periplasmic binding protein-like II"/>
    <property type="match status" value="1"/>
</dbReference>
<evidence type="ECO:0000256" key="4">
    <source>
        <dbReference type="ARBA" id="ARBA00023163"/>
    </source>
</evidence>
<dbReference type="InterPro" id="IPR036390">
    <property type="entry name" value="WH_DNA-bd_sf"/>
</dbReference>
<dbReference type="InterPro" id="IPR050950">
    <property type="entry name" value="HTH-type_LysR_regulators"/>
</dbReference>
<feature type="domain" description="HTH lysR-type" evidence="5">
    <location>
        <begin position="17"/>
        <end position="74"/>
    </location>
</feature>
<evidence type="ECO:0000256" key="1">
    <source>
        <dbReference type="ARBA" id="ARBA00009437"/>
    </source>
</evidence>
<reference evidence="6 7" key="1">
    <citation type="submission" date="2018-05" db="EMBL/GenBank/DDBJ databases">
        <title>Genomic Encyclopedia of Type Strains, Phase IV (KMG-IV): sequencing the most valuable type-strain genomes for metagenomic binning, comparative biology and taxonomic classification.</title>
        <authorList>
            <person name="Goeker M."/>
        </authorList>
    </citation>
    <scope>NUCLEOTIDE SEQUENCE [LARGE SCALE GENOMIC DNA]</scope>
    <source>
        <strain evidence="6 7">DSM 28556</strain>
    </source>
</reference>
<dbReference type="EMBL" id="QJJQ01000008">
    <property type="protein sequence ID" value="PXW86320.1"/>
    <property type="molecule type" value="Genomic_DNA"/>
</dbReference>
<dbReference type="PANTHER" id="PTHR30419:SF8">
    <property type="entry name" value="NITROGEN ASSIMILATION TRANSCRIPTIONAL ACTIVATOR-RELATED"/>
    <property type="match status" value="1"/>
</dbReference>
<dbReference type="Proteomes" id="UP000247978">
    <property type="component" value="Unassembled WGS sequence"/>
</dbReference>
<evidence type="ECO:0000259" key="5">
    <source>
        <dbReference type="PROSITE" id="PS50931"/>
    </source>
</evidence>
<evidence type="ECO:0000256" key="3">
    <source>
        <dbReference type="ARBA" id="ARBA00023125"/>
    </source>
</evidence>
<dbReference type="Pfam" id="PF00126">
    <property type="entry name" value="HTH_1"/>
    <property type="match status" value="1"/>
</dbReference>
<protein>
    <submittedName>
        <fullName evidence="6">DNA-binding transcriptional LysR family regulator</fullName>
    </submittedName>
</protein>
<proteinExistence type="inferred from homology"/>
<dbReference type="CDD" id="cd08438">
    <property type="entry name" value="PBP2_CidR"/>
    <property type="match status" value="1"/>
</dbReference>
<dbReference type="GO" id="GO:0005829">
    <property type="term" value="C:cytosol"/>
    <property type="evidence" value="ECO:0007669"/>
    <property type="project" value="TreeGrafter"/>
</dbReference>
<dbReference type="Gene3D" id="3.40.190.290">
    <property type="match status" value="1"/>
</dbReference>
<gene>
    <name evidence="6" type="ORF">DFR56_108136</name>
</gene>
<dbReference type="Pfam" id="PF03466">
    <property type="entry name" value="LysR_substrate"/>
    <property type="match status" value="1"/>
</dbReference>
<sequence length="316" mass="35765">MFIIPFYINESKGEVVMELKELEHFIAVVDYGSFSKAAANIYVSQPTLSKSIKKLESKLKVKLFERSTRKLILTDAGNLVYKQANKILGAANELTTLLDDLMNTPSGDIKIGIPPLIGTLFFPKIAGEFGRFNPEVNLQLFEHGAKKIEYLVEDGQVDVGIVVLPVSNTKFNVLPFIQEQFMLFTNKKHPLANKEIIKLQDLAQEDFILFTREFSLHGLIIQQCEKVAGFYPSISYESSQWDLIAELVIAQLGITLLPKSIYTKMDKSTINMIPIQSPPIWRLGIITKKDRYLSFAVRSLLHFLTGEFSINDNTDR</sequence>
<dbReference type="InterPro" id="IPR005119">
    <property type="entry name" value="LysR_subst-bd"/>
</dbReference>
<dbReference type="GO" id="GO:0003700">
    <property type="term" value="F:DNA-binding transcription factor activity"/>
    <property type="evidence" value="ECO:0007669"/>
    <property type="project" value="InterPro"/>
</dbReference>
<dbReference type="SUPFAM" id="SSF46785">
    <property type="entry name" value="Winged helix' DNA-binding domain"/>
    <property type="match status" value="1"/>
</dbReference>
<dbReference type="PRINTS" id="PR00039">
    <property type="entry name" value="HTHLYSR"/>
</dbReference>